<reference evidence="7" key="1">
    <citation type="journal article" date="2023" name="IMA Fungus">
        <title>Comparative genomic study of the Penicillium genus elucidates a diverse pangenome and 15 lateral gene transfer events.</title>
        <authorList>
            <person name="Petersen C."/>
            <person name="Sorensen T."/>
            <person name="Nielsen M.R."/>
            <person name="Sondergaard T.E."/>
            <person name="Sorensen J.L."/>
            <person name="Fitzpatrick D.A."/>
            <person name="Frisvad J.C."/>
            <person name="Nielsen K.L."/>
        </authorList>
    </citation>
    <scope>NUCLEOTIDE SEQUENCE</scope>
    <source>
        <strain evidence="7">IBT 12815</strain>
    </source>
</reference>
<dbReference type="GO" id="GO:0015140">
    <property type="term" value="F:malate transmembrane transporter activity"/>
    <property type="evidence" value="ECO:0007669"/>
    <property type="project" value="InterPro"/>
</dbReference>
<dbReference type="GeneID" id="81591250"/>
<accession>A0AAD6DUD8</accession>
<feature type="compositionally biased region" description="Basic and acidic residues" evidence="5">
    <location>
        <begin position="500"/>
        <end position="514"/>
    </location>
</feature>
<feature type="transmembrane region" description="Helical" evidence="6">
    <location>
        <begin position="341"/>
        <end position="359"/>
    </location>
</feature>
<evidence type="ECO:0000256" key="1">
    <source>
        <dbReference type="ARBA" id="ARBA00004141"/>
    </source>
</evidence>
<sequence>MSNPILLGAYPNHSQELHPPPSAPPSSHSDAPFMNSEKCQKPYPLSFRERLRHFTWAWYTLTMSAGGLALLIANQPNKFKGYREIGLAIYLFNLVLFSLVCSLMAARFILHGGALNSLRHEREGLFFPTFWLSIATMITGLEKYFGDNPAPSFTTTLEVLFWIYCFCTFTVAVVQYSFLFASRTYRLQAMMPSWILPAFPIMLSGTIASVISSRQPERAAIPIVTAGMTFQGLGFCISFMMYSHYIGRLMESGLPCREHRPAMFICVGPPAFTALALVGMAQGLPETFNVMGSADTAADGRMLEILALAAGAFLWALSFWFFCVAAIAVIRSPPTNFHLSWWAMVFPNTGFTIATITLGNAFDSAAIRGVGSAMTICIVCMFIFVFVNHGLAVYRQDIMYPGSSWLHPEGLLDPSTAMRCEPSLGKWQDKWTLQNKHDDEVPLFTSQSALGFPRTGEQKAGDKWQTRNPKDKTLCSNIVTTSLSSLPSRHQVCPGTGEQKAGDKWQTRNPKDEM</sequence>
<dbReference type="Proteomes" id="UP001213799">
    <property type="component" value="Unassembled WGS sequence"/>
</dbReference>
<evidence type="ECO:0000313" key="8">
    <source>
        <dbReference type="Proteomes" id="UP001213799"/>
    </source>
</evidence>
<evidence type="ECO:0008006" key="9">
    <source>
        <dbReference type="Google" id="ProtNLM"/>
    </source>
</evidence>
<dbReference type="AlphaFoldDB" id="A0AAD6DUD8"/>
<feature type="transmembrane region" description="Helical" evidence="6">
    <location>
        <begin position="85"/>
        <end position="110"/>
    </location>
</feature>
<dbReference type="PANTHER" id="PTHR31162:SF0">
    <property type="entry name" value="MALIC ACID TRANSPORT PROTEIN"/>
    <property type="match status" value="1"/>
</dbReference>
<evidence type="ECO:0000256" key="2">
    <source>
        <dbReference type="ARBA" id="ARBA00022692"/>
    </source>
</evidence>
<name>A0AAD6DUD8_9EURO</name>
<feature type="transmembrane region" description="Helical" evidence="6">
    <location>
        <begin position="161"/>
        <end position="182"/>
    </location>
</feature>
<feature type="transmembrane region" description="Helical" evidence="6">
    <location>
        <begin position="194"/>
        <end position="213"/>
    </location>
</feature>
<dbReference type="Gene3D" id="1.50.10.150">
    <property type="entry name" value="Voltage-dependent anion channel"/>
    <property type="match status" value="1"/>
</dbReference>
<keyword evidence="3 6" id="KW-1133">Transmembrane helix</keyword>
<comment type="subcellular location">
    <subcellularLocation>
        <location evidence="1">Membrane</location>
        <topology evidence="1">Multi-pass membrane protein</topology>
    </subcellularLocation>
</comment>
<keyword evidence="2 6" id="KW-0812">Transmembrane</keyword>
<feature type="transmembrane region" description="Helical" evidence="6">
    <location>
        <begin position="262"/>
        <end position="285"/>
    </location>
</feature>
<dbReference type="GO" id="GO:0016020">
    <property type="term" value="C:membrane"/>
    <property type="evidence" value="ECO:0007669"/>
    <property type="project" value="UniProtKB-SubCell"/>
</dbReference>
<dbReference type="PANTHER" id="PTHR31162">
    <property type="entry name" value="MALIC ACID TRANSPORT PROTEIN-RELATED"/>
    <property type="match status" value="1"/>
</dbReference>
<evidence type="ECO:0000256" key="6">
    <source>
        <dbReference type="SAM" id="Phobius"/>
    </source>
</evidence>
<keyword evidence="8" id="KW-1185">Reference proteome</keyword>
<dbReference type="CDD" id="cd09317">
    <property type="entry name" value="TDT_Mae1_like"/>
    <property type="match status" value="1"/>
</dbReference>
<feature type="transmembrane region" description="Helical" evidence="6">
    <location>
        <begin position="56"/>
        <end position="73"/>
    </location>
</feature>
<feature type="transmembrane region" description="Helical" evidence="6">
    <location>
        <begin position="219"/>
        <end position="242"/>
    </location>
</feature>
<protein>
    <recommendedName>
        <fullName evidence="9">C4-dicarboxylate transporter/malic acid transport protein</fullName>
    </recommendedName>
</protein>
<feature type="region of interest" description="Disordered" evidence="5">
    <location>
        <begin position="486"/>
        <end position="514"/>
    </location>
</feature>
<dbReference type="InterPro" id="IPR030185">
    <property type="entry name" value="Mae1"/>
</dbReference>
<dbReference type="EMBL" id="JAQJAE010000005">
    <property type="protein sequence ID" value="KAJ5593050.1"/>
    <property type="molecule type" value="Genomic_DNA"/>
</dbReference>
<dbReference type="InterPro" id="IPR038665">
    <property type="entry name" value="Voltage-dep_anion_channel_sf"/>
</dbReference>
<organism evidence="7 8">
    <name type="scientific">Penicillium hordei</name>
    <dbReference type="NCBI Taxonomy" id="40994"/>
    <lineage>
        <taxon>Eukaryota</taxon>
        <taxon>Fungi</taxon>
        <taxon>Dikarya</taxon>
        <taxon>Ascomycota</taxon>
        <taxon>Pezizomycotina</taxon>
        <taxon>Eurotiomycetes</taxon>
        <taxon>Eurotiomycetidae</taxon>
        <taxon>Eurotiales</taxon>
        <taxon>Aspergillaceae</taxon>
        <taxon>Penicillium</taxon>
    </lineage>
</organism>
<feature type="transmembrane region" description="Helical" evidence="6">
    <location>
        <begin position="305"/>
        <end position="329"/>
    </location>
</feature>
<comment type="caution">
    <text evidence="7">The sequence shown here is derived from an EMBL/GenBank/DDBJ whole genome shotgun (WGS) entry which is preliminary data.</text>
</comment>
<dbReference type="InterPro" id="IPR004695">
    <property type="entry name" value="SLAC1/Mae1/Ssu1/TehA"/>
</dbReference>
<gene>
    <name evidence="7" type="ORF">N7537_009954</name>
</gene>
<dbReference type="RefSeq" id="XP_056749676.1">
    <property type="nucleotide sequence ID" value="XM_056901008.1"/>
</dbReference>
<feature type="transmembrane region" description="Helical" evidence="6">
    <location>
        <begin position="365"/>
        <end position="387"/>
    </location>
</feature>
<proteinExistence type="predicted"/>
<evidence type="ECO:0000313" key="7">
    <source>
        <dbReference type="EMBL" id="KAJ5593050.1"/>
    </source>
</evidence>
<keyword evidence="4 6" id="KW-0472">Membrane</keyword>
<reference evidence="7" key="2">
    <citation type="submission" date="2023-01" db="EMBL/GenBank/DDBJ databases">
        <authorList>
            <person name="Petersen C."/>
        </authorList>
    </citation>
    <scope>NUCLEOTIDE SEQUENCE</scope>
    <source>
        <strain evidence="7">IBT 12815</strain>
    </source>
</reference>
<feature type="transmembrane region" description="Helical" evidence="6">
    <location>
        <begin position="122"/>
        <end position="141"/>
    </location>
</feature>
<evidence type="ECO:0000256" key="4">
    <source>
        <dbReference type="ARBA" id="ARBA00023136"/>
    </source>
</evidence>
<evidence type="ECO:0000256" key="5">
    <source>
        <dbReference type="SAM" id="MobiDB-lite"/>
    </source>
</evidence>
<dbReference type="Pfam" id="PF03595">
    <property type="entry name" value="SLAC1"/>
    <property type="match status" value="1"/>
</dbReference>
<evidence type="ECO:0000256" key="3">
    <source>
        <dbReference type="ARBA" id="ARBA00022989"/>
    </source>
</evidence>